<dbReference type="PANTHER" id="PTHR30468">
    <property type="entry name" value="ALPHA-KETOGLUTARATE-DEPENDENT SULFONATE DIOXYGENASE"/>
    <property type="match status" value="1"/>
</dbReference>
<protein>
    <recommendedName>
        <fullName evidence="6">TauD/TfdA-like domain-containing protein</fullName>
    </recommendedName>
</protein>
<dbReference type="PANTHER" id="PTHR30468:SF1">
    <property type="entry name" value="ALPHA-KETOGLUTARATE-DEPENDENT SULFONATE DIOXYGENASE"/>
    <property type="match status" value="1"/>
</dbReference>
<dbReference type="Pfam" id="PF02668">
    <property type="entry name" value="TauD"/>
    <property type="match status" value="1"/>
</dbReference>
<dbReference type="EMBL" id="HBIX01033452">
    <property type="protein sequence ID" value="CAE0729141.1"/>
    <property type="molecule type" value="Transcribed_RNA"/>
</dbReference>
<sequence length="409" mass="47342">MFTIMETTTKLIAVLPKRRRQRENKTTQSPLPKKLNQRLVNLPSFYPASPFPSPTAPMLLKNISRLVLLALVFTTWPSASHAFKMTVPYSVPWVAVIDDFDITDPNNEEELEFLIQECFQRCPVIIFRKKNISDDRTPTAKQFFAFVKRFDPDVDLDAIEKQDILHPYPREPDEPHVGKRTGEVNLELRGRVHSGPLWRMNLVGSKKTSIPNVVSAFQVLDVPEEGGQTIFACMDTAYAMLPPALKKKVDELQCVFDNDMNSLFDSKCDSDGFTRLGPFPEEADEDQVIRPLVHRDKTTRRKRIFFAPKRFNRFVGWSREESWELMAYIFHTFVNTASNSVCIKWEKGDVVVFNNHKMIHKSTPWELYRGKHRMIRICFLNSKKMVEDDEFSHTEPCVTSEISLYDALC</sequence>
<evidence type="ECO:0000313" key="7">
    <source>
        <dbReference type="EMBL" id="CAE0729141.1"/>
    </source>
</evidence>
<evidence type="ECO:0000256" key="1">
    <source>
        <dbReference type="ARBA" id="ARBA00005896"/>
    </source>
</evidence>
<dbReference type="InterPro" id="IPR003819">
    <property type="entry name" value="TauD/TfdA-like"/>
</dbReference>
<dbReference type="AlphaFoldDB" id="A0A7S4AWB7"/>
<proteinExistence type="inferred from homology"/>
<dbReference type="Gene3D" id="3.60.130.10">
    <property type="entry name" value="Clavaminate synthase-like"/>
    <property type="match status" value="1"/>
</dbReference>
<evidence type="ECO:0000256" key="5">
    <source>
        <dbReference type="ARBA" id="ARBA00023004"/>
    </source>
</evidence>
<name>A0A7S4AWB7_9STRA</name>
<dbReference type="SUPFAM" id="SSF51197">
    <property type="entry name" value="Clavaminate synthase-like"/>
    <property type="match status" value="1"/>
</dbReference>
<reference evidence="7" key="1">
    <citation type="submission" date="2021-01" db="EMBL/GenBank/DDBJ databases">
        <authorList>
            <person name="Corre E."/>
            <person name="Pelletier E."/>
            <person name="Niang G."/>
            <person name="Scheremetjew M."/>
            <person name="Finn R."/>
            <person name="Kale V."/>
            <person name="Holt S."/>
            <person name="Cochrane G."/>
            <person name="Meng A."/>
            <person name="Brown T."/>
            <person name="Cohen L."/>
        </authorList>
    </citation>
    <scope>NUCLEOTIDE SEQUENCE</scope>
    <source>
        <strain evidence="7">10249 10 AB</strain>
    </source>
</reference>
<keyword evidence="3" id="KW-0223">Dioxygenase</keyword>
<dbReference type="InterPro" id="IPR042098">
    <property type="entry name" value="TauD-like_sf"/>
</dbReference>
<gene>
    <name evidence="7" type="ORF">PAUS00366_LOCUS21925</name>
</gene>
<evidence type="ECO:0000256" key="4">
    <source>
        <dbReference type="ARBA" id="ARBA00023002"/>
    </source>
</evidence>
<organism evidence="7">
    <name type="scientific">Pseudo-nitzschia australis</name>
    <dbReference type="NCBI Taxonomy" id="44445"/>
    <lineage>
        <taxon>Eukaryota</taxon>
        <taxon>Sar</taxon>
        <taxon>Stramenopiles</taxon>
        <taxon>Ochrophyta</taxon>
        <taxon>Bacillariophyta</taxon>
        <taxon>Bacillariophyceae</taxon>
        <taxon>Bacillariophycidae</taxon>
        <taxon>Bacillariales</taxon>
        <taxon>Bacillariaceae</taxon>
        <taxon>Pseudo-nitzschia</taxon>
    </lineage>
</organism>
<evidence type="ECO:0000259" key="6">
    <source>
        <dbReference type="Pfam" id="PF02668"/>
    </source>
</evidence>
<keyword evidence="4" id="KW-0560">Oxidoreductase</keyword>
<dbReference type="GO" id="GO:0016706">
    <property type="term" value="F:2-oxoglutarate-dependent dioxygenase activity"/>
    <property type="evidence" value="ECO:0007669"/>
    <property type="project" value="TreeGrafter"/>
</dbReference>
<keyword evidence="2" id="KW-0479">Metal-binding</keyword>
<dbReference type="GO" id="GO:0005737">
    <property type="term" value="C:cytoplasm"/>
    <property type="evidence" value="ECO:0007669"/>
    <property type="project" value="TreeGrafter"/>
</dbReference>
<accession>A0A7S4AWB7</accession>
<feature type="domain" description="TauD/TfdA-like" evidence="6">
    <location>
        <begin position="93"/>
        <end position="375"/>
    </location>
</feature>
<keyword evidence="5" id="KW-0408">Iron</keyword>
<dbReference type="InterPro" id="IPR051323">
    <property type="entry name" value="AtsK-like"/>
</dbReference>
<dbReference type="GO" id="GO:0046872">
    <property type="term" value="F:metal ion binding"/>
    <property type="evidence" value="ECO:0007669"/>
    <property type="project" value="UniProtKB-KW"/>
</dbReference>
<comment type="similarity">
    <text evidence="1">Belongs to the TfdA dioxygenase family.</text>
</comment>
<evidence type="ECO:0000256" key="3">
    <source>
        <dbReference type="ARBA" id="ARBA00022964"/>
    </source>
</evidence>
<evidence type="ECO:0000256" key="2">
    <source>
        <dbReference type="ARBA" id="ARBA00022723"/>
    </source>
</evidence>